<comment type="caution">
    <text evidence="3">The sequence shown here is derived from an EMBL/GenBank/DDBJ whole genome shotgun (WGS) entry which is preliminary data.</text>
</comment>
<dbReference type="InterPro" id="IPR017868">
    <property type="entry name" value="Filamin/ABP280_repeat-like"/>
</dbReference>
<feature type="domain" description="Bacterial Ig-like" evidence="1">
    <location>
        <begin position="2442"/>
        <end position="2524"/>
    </location>
</feature>
<name>A0A4Q5LTS9_9BACT</name>
<dbReference type="Gene3D" id="2.60.40.10">
    <property type="entry name" value="Immunoglobulins"/>
    <property type="match status" value="5"/>
</dbReference>
<feature type="domain" description="Ig-like" evidence="2">
    <location>
        <begin position="609"/>
        <end position="680"/>
    </location>
</feature>
<keyword evidence="4" id="KW-1185">Reference proteome</keyword>
<dbReference type="InterPro" id="IPR044023">
    <property type="entry name" value="Ig_7"/>
</dbReference>
<evidence type="ECO:0000259" key="1">
    <source>
        <dbReference type="Pfam" id="PF16640"/>
    </source>
</evidence>
<feature type="domain" description="Ig-like" evidence="2">
    <location>
        <begin position="2531"/>
        <end position="2606"/>
    </location>
</feature>
<feature type="non-terminal residue" evidence="3">
    <location>
        <position position="3268"/>
    </location>
</feature>
<evidence type="ECO:0008006" key="5">
    <source>
        <dbReference type="Google" id="ProtNLM"/>
    </source>
</evidence>
<dbReference type="EMBL" id="SEWF01000063">
    <property type="protein sequence ID" value="RYU92972.1"/>
    <property type="molecule type" value="Genomic_DNA"/>
</dbReference>
<dbReference type="InterPro" id="IPR032109">
    <property type="entry name" value="Big_3_5"/>
</dbReference>
<proteinExistence type="predicted"/>
<dbReference type="PANTHER" id="PTHR35580">
    <property type="entry name" value="CELL SURFACE GLYCOPROTEIN (S-LAYER PROTEIN)-LIKE PROTEIN"/>
    <property type="match status" value="1"/>
</dbReference>
<feature type="domain" description="Bacterial Ig-like" evidence="1">
    <location>
        <begin position="1882"/>
        <end position="1963"/>
    </location>
</feature>
<organism evidence="3 4">
    <name type="scientific">Emticicia agri</name>
    <dbReference type="NCBI Taxonomy" id="2492393"/>
    <lineage>
        <taxon>Bacteria</taxon>
        <taxon>Pseudomonadati</taxon>
        <taxon>Bacteroidota</taxon>
        <taxon>Cytophagia</taxon>
        <taxon>Cytophagales</taxon>
        <taxon>Leadbetterellaceae</taxon>
        <taxon>Emticicia</taxon>
    </lineage>
</organism>
<protein>
    <recommendedName>
        <fullName evidence="5">Choice-of-anchor D domain-containing protein</fullName>
    </recommendedName>
</protein>
<dbReference type="PROSITE" id="PS50194">
    <property type="entry name" value="FILAMIN_REPEAT"/>
    <property type="match status" value="1"/>
</dbReference>
<evidence type="ECO:0000259" key="2">
    <source>
        <dbReference type="Pfam" id="PF19081"/>
    </source>
</evidence>
<feature type="domain" description="Ig-like" evidence="2">
    <location>
        <begin position="526"/>
        <end position="597"/>
    </location>
</feature>
<evidence type="ECO:0000313" key="3">
    <source>
        <dbReference type="EMBL" id="RYU92972.1"/>
    </source>
</evidence>
<accession>A0A4Q5LTS9</accession>
<dbReference type="InterPro" id="IPR013783">
    <property type="entry name" value="Ig-like_fold"/>
</dbReference>
<feature type="domain" description="Bacterial Ig-like" evidence="1">
    <location>
        <begin position="772"/>
        <end position="856"/>
    </location>
</feature>
<dbReference type="Pfam" id="PF16640">
    <property type="entry name" value="Big_3_5"/>
    <property type="match status" value="4"/>
</dbReference>
<dbReference type="InterPro" id="IPR052918">
    <property type="entry name" value="Motility_Chemotaxis_Reg"/>
</dbReference>
<dbReference type="Proteomes" id="UP000293162">
    <property type="component" value="Unassembled WGS sequence"/>
</dbReference>
<feature type="domain" description="Bacterial Ig-like" evidence="1">
    <location>
        <begin position="1331"/>
        <end position="1414"/>
    </location>
</feature>
<sequence>MTKLYTFREEEPSRLKDVSVYNTYHLKLFCNLIIQLLNKTSTPMKKIFYLFITLLISHQVLAIDSINWIGGVSDDWTNPANWSAGRLPVASELVNINASSQRNLVIYNGTSITVTAIVLENTDKSLIINSGATLTGTANHSYMIYLGQGTSLTNNGTINYTTTGRSTEVPFHGLGTFASNFINNGTINVNSNDAVFGINTGASMNITNNGTINITKAKYCFYGQTNLTNNGTVEFTTSFNDSFVFTGILATVINNACGKFIARAGLFESKATTNAGYMQVSGLLKAATGQTITNTGVLIYGSIDTSQLNNTGNSAVIVNNKAYNSSVFSFGGTFNGTIGIYTDMAATNLAGTLNASNVFVPSPLLAAGDLTLYAKIIPSGGACEYIVPFTYNKDSEIDIKGNRVTIIDGDIGTSPSNDTEFGSQSVFSGTIAKTFTIYNKGNSPLNLTGTSKVSLTGTNPSDFTVTTQPASPIAENDSTTFQITFDPSAGGSRLAQVNIDNDDSNENPYNFRIRGIGTCDGPTGVSVNNTVVCNGESISLTATCTTGTITWYNQSGGGTAIGTGSPFSYTPTSSRSYYATCNYGICESSRTSTSQVNILASGNTPTGVSVDRTTICLGGSVVLSATCALGTITWYNQATGGTAIGTGTSLNQSPTVNSIYYVACNNTNCESNRIATSQVIIGSNPTASISYPATSYHITEGAANVILTGTSGGTFTSGPAGLSINSSSGLIMPNSSTTGTYTVTYTVAASGGCTSATATTSVTITSVPIVTLTSNNNPASIGANVQLTATIIPTTATGTITFKDGSTTIGTATLSSGVGRFNTSLLAVGMHNVTAEYGGDGSNAASTSSAVSEVVNALTEPNLSFITQSAGSSGTSESVGTGVVVDASGNVYKTGYFKGTVTFGSTTLASAGAYDIFIVKYNTSGVVQWAKRAGGTFDDRGNGIAVSGTDIYVTGQFMTTANFNTPSASGSNELVSAGSTDIFVAKYNDSGTVEWIKRGGGSIADVGNGITVLGTDVYVTGGFGLTANFNTPSATGSNQLTSAGLTDIFLAKYNSSGDVQWLKRAGGANIDTGKGIAVSGTDIYIIGEFVSTVNFNNPSATGTNEITSSGSSDIFIAKYTNAGAFQWAKRVGGTDIDTGNGIAASATGVYITGFFYSNSINFNTPSASGSNEVTSLGGSDIFIARYNSSGDLQWAKRAGSAFDDIGFGVCVSGTSIYMAGRFSSTANFNSPSATGSNQITSNGSNSDVFVAKYNEDSDFLWAIRAGGSDTDQCLGITASGSNIYFTGNFPGTANFNNPSATGSNQLTAVGATESFLAKYTDSGTLTTTTTLTSNNNPASVGANVQLTATLTPSAATGTVTFKEGSTILGTATLSGGIAKFNTSLLTVGTHSITAEYGGDGSNAASTSGAVSQVINALTEPKLSFLRQVVSTVQVVNNATTTDASGNVYVIGSFSGVLTIGNTTLTSGGDFDIYIAKYNASGELQWAKRAGGTSIDRGVSIAITGNDIYITGSFRETMNFNNPSAGGSNEIISAGDEDSFVAKYDSDGNFAWARRGGASSGSIIPYGVSASGTGVYMAGVFTGTVNFNTPSATGTNEIVCVGVTDIFIVKYNSSGVLQWLKRAGGTEADNLSGIVATDTDLYITGTFAGTPNFNTPSDSGSNTITATSSVDSYIAKYNLSGDIQWIRRADGTLITAITTTGTDLYITGANTGTAHFYTASNTVAGEIPADGGDIFIGKYNNAGDILWLKRAGGNTNWDIAYGITTSGTNVYITGKFQETANFNTPSTSGSNEVTSAGADDAFIAKYHSSGNFIWAKRAGGNSYDLSKNIALSGNNLYIVGQFFGSMDFNNPSATGANELIATSGYNNFLVKYDDTTLATTTTLTSNNNPASVGANVQLTATVTPSAATGIVTFKEGSTVLGTATLSSGVAKFNTSLLMIGTHTITAYYNGDVSNDGSTSNTISQGINALTNPKLSFIRQSAGFSSGDAANAKAIAVDASGNIYKTGYFTGTVTFEGVTLVSAGAKDIFIVKYDASGTVLWAKRAGGTSEDIGYGVSVSSSGLFITGQFESTANFNTPSASGSNELTSAGVQDIFVAKYNTSGDLQWIRRSGGTNRDLGYALAVSGTDVLITGVFNGTANFNTPSSSGTNTLASAGASDMFLAKFNDSGDFQWARRGGGALSDFGGGYIVASGTDIYISGAFLGTANFNTPSATGSNEITSAGSADIFITKYTASGDFLWARRAGSVSGNENGNALSVYNDEVYMTGMFYGTANFNTPSAFGSNELISEGSGDIFIAKYSSSGNVLWLRRGGGTQDDDFGNCIAVSSEGVFVTGSVRGIANFNTPSASGSNTIDSRPGANRFIARYNHSGDLSVAQRLSQGNNASTTAIGYTSGHLIIGGDYLSNIDFNPVRTSGSNELVLTGDELSFLIKIDVSRTSSSIVLASNNNPAISGANVQFTATVSPGTATGTVTFKDGTTTLGTTTLSGGVATFTTNTLTSGTHTITAEYAGDGTYEASVSNTLSQVINCVNPTDVSVSNTNICNGSGISLTANCTSGVVTWYSQLTGGSSIGTGSGLTQNPAVNTTYYVTCKDISCESARIATNQVTVSTPSAPNITAPNPKVVCAPSTLTLTASGCAGTVNWSNGSSGTSLTLSSVGTYSISATCTVGGCMSVASAAVIGLQIVNQPSAPTITAPNPKVVCVPNTLTLTASDCTGTVNWSTGSTGTSLTLSSVGTYSITATCTVGSCTSPASTAVTDLEIVNQPSAPTITAPNPKVVCTSGTLTLTASGCAGTVNWSTGSTGTSVVLSSVGTYSITATCTVGSCTSPASTAVTGLEVVNQPSAPTITAPNPKVVCAPGTLTLTASGCAGTVNWSTGASGTSVVLSSVGTYSITANCTVGSCISPASTSVTGLQIVAQPTAPTITAPASKLVCSPSTLTLTASGCAGTVNWSNGSSGTSLTLSSVGTYSITATCTVGSCISPASTSVTGLQIVAQPTAPTITAPASKLVCSPSTLTLTASGCAGTVNWSNGSSGTSLTLSSVGTYSITATCTVGSCISPASTSVTGLQIVAQPTAPTITAPASKLVCSPSTLTLTASGCAGTVNWSNGSSGTSLTLSSVGTYSITATCTVGSCISPASTSVTGLQIVAQPTAPTITAPASKLVCSPSTLTLTASGCAGTVNWSNGSSGTSLTLSSVGTYSITATCTVGSCISPASTSVTGLQIVAQPTAPTITAPASKLVCSPSTLTLTASGCAGTVNWSNGSSGTSLTLS</sequence>
<evidence type="ECO:0000313" key="4">
    <source>
        <dbReference type="Proteomes" id="UP000293162"/>
    </source>
</evidence>
<dbReference type="PANTHER" id="PTHR35580:SF1">
    <property type="entry name" value="PHYTASE-LIKE DOMAIN-CONTAINING PROTEIN"/>
    <property type="match status" value="1"/>
</dbReference>
<dbReference type="Pfam" id="PF19081">
    <property type="entry name" value="Ig_7"/>
    <property type="match status" value="3"/>
</dbReference>
<gene>
    <name evidence="3" type="ORF">EWM59_24470</name>
</gene>
<reference evidence="3 4" key="1">
    <citation type="submission" date="2019-02" db="EMBL/GenBank/DDBJ databases">
        <title>Bacterial novel species Emticicia sp. 17J42-9 isolated from soil.</title>
        <authorList>
            <person name="Jung H.-Y."/>
        </authorList>
    </citation>
    <scope>NUCLEOTIDE SEQUENCE [LARGE SCALE GENOMIC DNA]</scope>
    <source>
        <strain evidence="3 4">17J42-9</strain>
    </source>
</reference>